<reference evidence="2" key="1">
    <citation type="journal article" date="2019" name="Int. J. Syst. Evol. Microbiol.">
        <title>The Global Catalogue of Microorganisms (GCM) 10K type strain sequencing project: providing services to taxonomists for standard genome sequencing and annotation.</title>
        <authorList>
            <consortium name="The Broad Institute Genomics Platform"/>
            <consortium name="The Broad Institute Genome Sequencing Center for Infectious Disease"/>
            <person name="Wu L."/>
            <person name="Ma J."/>
        </authorList>
    </citation>
    <scope>NUCLEOTIDE SEQUENCE [LARGE SCALE GENOMIC DNA]</scope>
    <source>
        <strain evidence="2">CGMCC 1.12482</strain>
    </source>
</reference>
<sequence length="86" mass="8932">MGLAGSTKAGLCPAARPKSVWIPAFAGMTGCVGNAAPPFGTVLYDTVILANAGIHCRFQEAPRPVTQSPKFNVKMDSRLRGNDDGG</sequence>
<organism evidence="1 2">
    <name type="scientific">Halopseudomonas salina</name>
    <dbReference type="NCBI Taxonomy" id="1323744"/>
    <lineage>
        <taxon>Bacteria</taxon>
        <taxon>Pseudomonadati</taxon>
        <taxon>Pseudomonadota</taxon>
        <taxon>Gammaproteobacteria</taxon>
        <taxon>Pseudomonadales</taxon>
        <taxon>Pseudomonadaceae</taxon>
        <taxon>Halopseudomonas</taxon>
    </lineage>
</organism>
<protein>
    <submittedName>
        <fullName evidence="1">Uncharacterized protein</fullName>
    </submittedName>
</protein>
<accession>A0ABQ1Q465</accession>
<dbReference type="Proteomes" id="UP000638188">
    <property type="component" value="Unassembled WGS sequence"/>
</dbReference>
<comment type="caution">
    <text evidence="1">The sequence shown here is derived from an EMBL/GenBank/DDBJ whole genome shotgun (WGS) entry which is preliminary data.</text>
</comment>
<evidence type="ECO:0000313" key="2">
    <source>
        <dbReference type="Proteomes" id="UP000638188"/>
    </source>
</evidence>
<dbReference type="EMBL" id="BMFF01000009">
    <property type="protein sequence ID" value="GGD11766.1"/>
    <property type="molecule type" value="Genomic_DNA"/>
</dbReference>
<gene>
    <name evidence="1" type="ORF">GCM10007418_33460</name>
</gene>
<proteinExistence type="predicted"/>
<keyword evidence="2" id="KW-1185">Reference proteome</keyword>
<name>A0ABQ1Q465_9GAMM</name>
<evidence type="ECO:0000313" key="1">
    <source>
        <dbReference type="EMBL" id="GGD11766.1"/>
    </source>
</evidence>